<comment type="subcellular location">
    <subcellularLocation>
        <location evidence="1">Nucleus</location>
    </subcellularLocation>
</comment>
<keyword evidence="2" id="KW-0539">Nucleus</keyword>
<keyword evidence="3" id="KW-0694">RNA-binding</keyword>
<dbReference type="SUPFAM" id="SSF54928">
    <property type="entry name" value="RNA-binding domain, RBD"/>
    <property type="match status" value="2"/>
</dbReference>
<dbReference type="Gene3D" id="3.30.70.330">
    <property type="match status" value="3"/>
</dbReference>
<evidence type="ECO:0000259" key="5">
    <source>
        <dbReference type="PROSITE" id="PS50102"/>
    </source>
</evidence>
<name>A0A6D2HXX0_9BRAS</name>
<dbReference type="GO" id="GO:0003729">
    <property type="term" value="F:mRNA binding"/>
    <property type="evidence" value="ECO:0007669"/>
    <property type="project" value="TreeGrafter"/>
</dbReference>
<dbReference type="InterPro" id="IPR012677">
    <property type="entry name" value="Nucleotide-bd_a/b_plait_sf"/>
</dbReference>
<sequence>MLSSEAKRKPENDLEVKPILKKPKEKSEADVPKKTIFVGNLSPQTDISDIIEFFKDVGEVVRVRLILDRNGIHVGDGFVEFASCNQAIKALQEKNGECLHHRKIFVDVVEAAPCTFPPKYEDNLQRECLPMKEDDETPPDSVEALENMNGVYLHDHKILLMKGLDKTPDVVESTDFFKDVGQVVHVRLAVNTTAKHKGFGFVEFASAHEAKWALKVKNGKYLCDRKILLNVVETAPYPPRTKHCIDHYVWYEDYLRQESLLIEEDAAVEGLDETPDFVEEVSVREKTVFVASLSLKKQSLCDVSNIIRMFKSVGEVVGVRLIVDDCGEHVGCCYVEFASANEAKKAVQEKNGGSIFVQVAEIARSYPFRHKYNLYKLAEKLWYEDNLRLERLDPDRHVLKIHKTIYYGSMIGR</sequence>
<dbReference type="PANTHER" id="PTHR13952">
    <property type="entry name" value="U1 SMALL NUCLEAR RIBONUCLEOPROTEIN 70 KD"/>
    <property type="match status" value="1"/>
</dbReference>
<evidence type="ECO:0000256" key="2">
    <source>
        <dbReference type="ARBA" id="ARBA00023242"/>
    </source>
</evidence>
<dbReference type="Pfam" id="PF00076">
    <property type="entry name" value="RRM_1"/>
    <property type="match status" value="3"/>
</dbReference>
<evidence type="ECO:0000256" key="1">
    <source>
        <dbReference type="ARBA" id="ARBA00004123"/>
    </source>
</evidence>
<dbReference type="InterPro" id="IPR000504">
    <property type="entry name" value="RRM_dom"/>
</dbReference>
<dbReference type="PROSITE" id="PS50102">
    <property type="entry name" value="RRM"/>
    <property type="match status" value="3"/>
</dbReference>
<dbReference type="AlphaFoldDB" id="A0A6D2HXX0"/>
<feature type="domain" description="RRM" evidence="5">
    <location>
        <begin position="157"/>
        <end position="234"/>
    </location>
</feature>
<dbReference type="EMBL" id="CACVBM020000455">
    <property type="protein sequence ID" value="CAA7019484.1"/>
    <property type="molecule type" value="Genomic_DNA"/>
</dbReference>
<organism evidence="6 7">
    <name type="scientific">Microthlaspi erraticum</name>
    <dbReference type="NCBI Taxonomy" id="1685480"/>
    <lineage>
        <taxon>Eukaryota</taxon>
        <taxon>Viridiplantae</taxon>
        <taxon>Streptophyta</taxon>
        <taxon>Embryophyta</taxon>
        <taxon>Tracheophyta</taxon>
        <taxon>Spermatophyta</taxon>
        <taxon>Magnoliopsida</taxon>
        <taxon>eudicotyledons</taxon>
        <taxon>Gunneridae</taxon>
        <taxon>Pentapetalae</taxon>
        <taxon>rosids</taxon>
        <taxon>malvids</taxon>
        <taxon>Brassicales</taxon>
        <taxon>Brassicaceae</taxon>
        <taxon>Coluteocarpeae</taxon>
        <taxon>Microthlaspi</taxon>
    </lineage>
</organism>
<feature type="region of interest" description="Disordered" evidence="4">
    <location>
        <begin position="1"/>
        <end position="27"/>
    </location>
</feature>
<protein>
    <recommendedName>
        <fullName evidence="5">RRM domain-containing protein</fullName>
    </recommendedName>
</protein>
<gene>
    <name evidence="6" type="ORF">MERR_LOCUS6719</name>
</gene>
<evidence type="ECO:0000256" key="4">
    <source>
        <dbReference type="SAM" id="MobiDB-lite"/>
    </source>
</evidence>
<dbReference type="GO" id="GO:0005685">
    <property type="term" value="C:U1 snRNP"/>
    <property type="evidence" value="ECO:0007669"/>
    <property type="project" value="TreeGrafter"/>
</dbReference>
<proteinExistence type="predicted"/>
<dbReference type="GO" id="GO:0030619">
    <property type="term" value="F:U1 snRNA binding"/>
    <property type="evidence" value="ECO:0007669"/>
    <property type="project" value="TreeGrafter"/>
</dbReference>
<feature type="domain" description="RRM" evidence="5">
    <location>
        <begin position="34"/>
        <end position="111"/>
    </location>
</feature>
<feature type="domain" description="RRM" evidence="5">
    <location>
        <begin position="286"/>
        <end position="362"/>
    </location>
</feature>
<dbReference type="CDD" id="cd00590">
    <property type="entry name" value="RRM_SF"/>
    <property type="match status" value="3"/>
</dbReference>
<dbReference type="PANTHER" id="PTHR13952:SF21">
    <property type="entry name" value="POLYNUCLEOTIDE ADENYLYLTRANSFERASE DOMAIN_RNA RECOGNITION MOTIF PROTEIN-RELATED"/>
    <property type="match status" value="1"/>
</dbReference>
<dbReference type="GO" id="GO:0000398">
    <property type="term" value="P:mRNA splicing, via spliceosome"/>
    <property type="evidence" value="ECO:0007669"/>
    <property type="project" value="TreeGrafter"/>
</dbReference>
<dbReference type="OrthoDB" id="7763451at2759"/>
<evidence type="ECO:0000256" key="3">
    <source>
        <dbReference type="PROSITE-ProRule" id="PRU00176"/>
    </source>
</evidence>
<feature type="compositionally biased region" description="Basic and acidic residues" evidence="4">
    <location>
        <begin position="1"/>
        <end position="18"/>
    </location>
</feature>
<evidence type="ECO:0000313" key="7">
    <source>
        <dbReference type="Proteomes" id="UP000467841"/>
    </source>
</evidence>
<dbReference type="GO" id="GO:0071004">
    <property type="term" value="C:U2-type prespliceosome"/>
    <property type="evidence" value="ECO:0007669"/>
    <property type="project" value="TreeGrafter"/>
</dbReference>
<reference evidence="6" key="1">
    <citation type="submission" date="2020-01" db="EMBL/GenBank/DDBJ databases">
        <authorList>
            <person name="Mishra B."/>
        </authorList>
    </citation>
    <scope>NUCLEOTIDE SEQUENCE [LARGE SCALE GENOMIC DNA]</scope>
</reference>
<dbReference type="SMART" id="SM00360">
    <property type="entry name" value="RRM"/>
    <property type="match status" value="3"/>
</dbReference>
<keyword evidence="7" id="KW-1185">Reference proteome</keyword>
<dbReference type="InterPro" id="IPR051183">
    <property type="entry name" value="U1_U11-U12_snRNP_70-35kDa"/>
</dbReference>
<dbReference type="InterPro" id="IPR035979">
    <property type="entry name" value="RBD_domain_sf"/>
</dbReference>
<evidence type="ECO:0000313" key="6">
    <source>
        <dbReference type="EMBL" id="CAA7019484.1"/>
    </source>
</evidence>
<comment type="caution">
    <text evidence="6">The sequence shown here is derived from an EMBL/GenBank/DDBJ whole genome shotgun (WGS) entry which is preliminary data.</text>
</comment>
<dbReference type="Proteomes" id="UP000467841">
    <property type="component" value="Unassembled WGS sequence"/>
</dbReference>
<dbReference type="GO" id="GO:0071011">
    <property type="term" value="C:precatalytic spliceosome"/>
    <property type="evidence" value="ECO:0007669"/>
    <property type="project" value="TreeGrafter"/>
</dbReference>
<accession>A0A6D2HXX0</accession>